<keyword evidence="5" id="KW-0479">Metal-binding</keyword>
<dbReference type="InterPro" id="IPR050241">
    <property type="entry name" value="NAD-cap_RNA_hydrolase_NudC"/>
</dbReference>
<dbReference type="GeneID" id="5411851"/>
<dbReference type="Proteomes" id="UP000002408">
    <property type="component" value="Chromosome"/>
</dbReference>
<dbReference type="EC" id="3.6.1.22" evidence="4"/>
<evidence type="ECO:0000256" key="2">
    <source>
        <dbReference type="ARBA" id="ARBA00001947"/>
    </source>
</evidence>
<dbReference type="Gene3D" id="3.90.79.20">
    <property type="match status" value="1"/>
</dbReference>
<dbReference type="PANTHER" id="PTHR42904:SF6">
    <property type="entry name" value="NAD-CAPPED RNA HYDROLASE NUDT12"/>
    <property type="match status" value="1"/>
</dbReference>
<dbReference type="Pfam" id="PF00293">
    <property type="entry name" value="NUDIX"/>
    <property type="match status" value="1"/>
</dbReference>
<comment type="cofactor">
    <cofactor evidence="2">
        <name>Zn(2+)</name>
        <dbReference type="ChEBI" id="CHEBI:29105"/>
    </cofactor>
</comment>
<proteinExistence type="inferred from homology"/>
<evidence type="ECO:0000256" key="3">
    <source>
        <dbReference type="ARBA" id="ARBA00009595"/>
    </source>
</evidence>
<keyword evidence="7" id="KW-0460">Magnesium</keyword>
<keyword evidence="6 11" id="KW-0378">Hydrolase</keyword>
<dbReference type="RefSeq" id="WP_012106428.1">
    <property type="nucleotide sequence ID" value="NC_009712.1"/>
</dbReference>
<dbReference type="OrthoDB" id="40462at2157"/>
<dbReference type="GO" id="GO:0035529">
    <property type="term" value="F:NADH pyrophosphatase activity"/>
    <property type="evidence" value="ECO:0007669"/>
    <property type="project" value="TreeGrafter"/>
</dbReference>
<dbReference type="AlphaFoldDB" id="A7I6P3"/>
<evidence type="ECO:0000256" key="7">
    <source>
        <dbReference type="ARBA" id="ARBA00022842"/>
    </source>
</evidence>
<dbReference type="GO" id="GO:0046872">
    <property type="term" value="F:metal ion binding"/>
    <property type="evidence" value="ECO:0007669"/>
    <property type="project" value="UniProtKB-KW"/>
</dbReference>
<gene>
    <name evidence="11" type="ordered locus">Mboo_0886</name>
</gene>
<comment type="similarity">
    <text evidence="3">Belongs to the Nudix hydrolase family. NudC subfamily.</text>
</comment>
<comment type="cofactor">
    <cofactor evidence="1">
        <name>Mg(2+)</name>
        <dbReference type="ChEBI" id="CHEBI:18420"/>
    </cofactor>
</comment>
<dbReference type="KEGG" id="mbn:Mboo_0886"/>
<reference evidence="12" key="1">
    <citation type="journal article" date="2015" name="Microbiology">
        <title>Genome of Methanoregula boonei 6A8 reveals adaptations to oligotrophic peatland environments.</title>
        <authorList>
            <person name="Braeuer S."/>
            <person name="Cadillo-Quiroz H."/>
            <person name="Kyrpides N."/>
            <person name="Woyke T."/>
            <person name="Goodwin L."/>
            <person name="Detter C."/>
            <person name="Podell S."/>
            <person name="Yavitt J.B."/>
            <person name="Zinder S.H."/>
        </authorList>
    </citation>
    <scope>NUCLEOTIDE SEQUENCE [LARGE SCALE GENOMIC DNA]</scope>
    <source>
        <strain evidence="12">DSM 21154 / JCM 14090 / 6A8</strain>
    </source>
</reference>
<keyword evidence="12" id="KW-1185">Reference proteome</keyword>
<sequence length="291" mass="32015">MNATISHQHFTHHAVFAAHALSARFPIPLEIPPGALFVLVFGHGIVLPEGRDQRIFWEKSALPGACAAGQTEYLGHRGDIPWYAVTLPDGTVVPGGRIVSNIRELYGQVPDEDLAIASYAVRISCSAAASRFCGRCGHTTEPARTERAWRCPACGLVVYPRISPAIIVLIMRGEEILLARSPRFPPERYSVIAGFAEPGETLEHAVCREVQEEVGISVKNIRYFASEPWPFPDSLMIGFTAEYDAGEVTIDNNEIVSAGWYRRENLPDLPAPMSISRALIDGWIQRKGLGR</sequence>
<evidence type="ECO:0000256" key="4">
    <source>
        <dbReference type="ARBA" id="ARBA00012381"/>
    </source>
</evidence>
<dbReference type="InterPro" id="IPR000086">
    <property type="entry name" value="NUDIX_hydrolase_dom"/>
</dbReference>
<dbReference type="InterPro" id="IPR015797">
    <property type="entry name" value="NUDIX_hydrolase-like_dom_sf"/>
</dbReference>
<organism evidence="11 12">
    <name type="scientific">Methanoregula boonei (strain DSM 21154 / JCM 14090 / 6A8)</name>
    <dbReference type="NCBI Taxonomy" id="456442"/>
    <lineage>
        <taxon>Archaea</taxon>
        <taxon>Methanobacteriati</taxon>
        <taxon>Methanobacteriota</taxon>
        <taxon>Stenosarchaea group</taxon>
        <taxon>Methanomicrobia</taxon>
        <taxon>Methanomicrobiales</taxon>
        <taxon>Methanoregulaceae</taxon>
        <taxon>Methanoregula</taxon>
    </lineage>
</organism>
<comment type="catalytic activity">
    <reaction evidence="9">
        <text>a 5'-end NAD(+)-phospho-ribonucleoside in mRNA + H2O = a 5'-end phospho-adenosine-phospho-ribonucleoside in mRNA + beta-nicotinamide D-ribonucleotide + 2 H(+)</text>
        <dbReference type="Rhea" id="RHEA:60876"/>
        <dbReference type="Rhea" id="RHEA-COMP:15698"/>
        <dbReference type="Rhea" id="RHEA-COMP:15719"/>
        <dbReference type="ChEBI" id="CHEBI:14649"/>
        <dbReference type="ChEBI" id="CHEBI:15377"/>
        <dbReference type="ChEBI" id="CHEBI:15378"/>
        <dbReference type="ChEBI" id="CHEBI:144029"/>
        <dbReference type="ChEBI" id="CHEBI:144051"/>
    </reaction>
    <physiologicalReaction direction="left-to-right" evidence="9">
        <dbReference type="Rhea" id="RHEA:60877"/>
    </physiologicalReaction>
</comment>
<keyword evidence="8" id="KW-0520">NAD</keyword>
<dbReference type="Gene3D" id="3.90.79.10">
    <property type="entry name" value="Nucleoside Triphosphate Pyrophosphohydrolase"/>
    <property type="match status" value="1"/>
</dbReference>
<evidence type="ECO:0000256" key="8">
    <source>
        <dbReference type="ARBA" id="ARBA00023027"/>
    </source>
</evidence>
<dbReference type="HOGENOM" id="CLU_037162_0_1_2"/>
<dbReference type="InterPro" id="IPR020084">
    <property type="entry name" value="NUDIX_hydrolase_CS"/>
</dbReference>
<evidence type="ECO:0000259" key="10">
    <source>
        <dbReference type="PROSITE" id="PS51462"/>
    </source>
</evidence>
<dbReference type="EMBL" id="CP000780">
    <property type="protein sequence ID" value="ABS55404.1"/>
    <property type="molecule type" value="Genomic_DNA"/>
</dbReference>
<dbReference type="PROSITE" id="PS51462">
    <property type="entry name" value="NUDIX"/>
    <property type="match status" value="1"/>
</dbReference>
<dbReference type="SUPFAM" id="SSF55811">
    <property type="entry name" value="Nudix"/>
    <property type="match status" value="1"/>
</dbReference>
<accession>A7I6P3</accession>
<dbReference type="Pfam" id="PF09297">
    <property type="entry name" value="Zn_ribbon_NUD"/>
    <property type="match status" value="1"/>
</dbReference>
<feature type="domain" description="Nudix hydrolase" evidence="10">
    <location>
        <begin position="160"/>
        <end position="285"/>
    </location>
</feature>
<dbReference type="NCBIfam" id="NF001299">
    <property type="entry name" value="PRK00241.1"/>
    <property type="match status" value="1"/>
</dbReference>
<evidence type="ECO:0000256" key="5">
    <source>
        <dbReference type="ARBA" id="ARBA00022723"/>
    </source>
</evidence>
<evidence type="ECO:0000256" key="1">
    <source>
        <dbReference type="ARBA" id="ARBA00001946"/>
    </source>
</evidence>
<dbReference type="CDD" id="cd03429">
    <property type="entry name" value="NUDIX_NADH_pyrophosphatase_Nudt13"/>
    <property type="match status" value="1"/>
</dbReference>
<dbReference type="GO" id="GO:0019677">
    <property type="term" value="P:NAD+ catabolic process"/>
    <property type="evidence" value="ECO:0007669"/>
    <property type="project" value="TreeGrafter"/>
</dbReference>
<dbReference type="PANTHER" id="PTHR42904">
    <property type="entry name" value="NUDIX HYDROLASE, NUDC SUBFAMILY"/>
    <property type="match status" value="1"/>
</dbReference>
<dbReference type="InterPro" id="IPR049734">
    <property type="entry name" value="NudC-like_C"/>
</dbReference>
<dbReference type="STRING" id="456442.Mboo_0886"/>
<dbReference type="InterPro" id="IPR015376">
    <property type="entry name" value="Znr_NADH_PPase"/>
</dbReference>
<dbReference type="GO" id="GO:0006742">
    <property type="term" value="P:NADP+ catabolic process"/>
    <property type="evidence" value="ECO:0007669"/>
    <property type="project" value="TreeGrafter"/>
</dbReference>
<dbReference type="eggNOG" id="arCOG01076">
    <property type="taxonomic scope" value="Archaea"/>
</dbReference>
<evidence type="ECO:0000313" key="12">
    <source>
        <dbReference type="Proteomes" id="UP000002408"/>
    </source>
</evidence>
<dbReference type="GO" id="GO:0005829">
    <property type="term" value="C:cytosol"/>
    <property type="evidence" value="ECO:0007669"/>
    <property type="project" value="TreeGrafter"/>
</dbReference>
<dbReference type="PROSITE" id="PS00893">
    <property type="entry name" value="NUDIX_BOX"/>
    <property type="match status" value="1"/>
</dbReference>
<evidence type="ECO:0000256" key="6">
    <source>
        <dbReference type="ARBA" id="ARBA00022801"/>
    </source>
</evidence>
<name>A7I6P3_METB6</name>
<evidence type="ECO:0000256" key="9">
    <source>
        <dbReference type="ARBA" id="ARBA00023679"/>
    </source>
</evidence>
<evidence type="ECO:0000313" key="11">
    <source>
        <dbReference type="EMBL" id="ABS55404.1"/>
    </source>
</evidence>
<protein>
    <recommendedName>
        <fullName evidence="4">NAD(+) diphosphatase</fullName>
        <ecNumber evidence="4">3.6.1.22</ecNumber>
    </recommendedName>
</protein>